<evidence type="ECO:0000313" key="2">
    <source>
        <dbReference type="WBParaSite" id="PS1159_v2.g12439.t1"/>
    </source>
</evidence>
<name>A0AC35F081_9BILA</name>
<protein>
    <submittedName>
        <fullName evidence="2">C6 domain-containing protein</fullName>
    </submittedName>
</protein>
<evidence type="ECO:0000313" key="1">
    <source>
        <dbReference type="Proteomes" id="UP000887580"/>
    </source>
</evidence>
<proteinExistence type="predicted"/>
<dbReference type="Proteomes" id="UP000887580">
    <property type="component" value="Unplaced"/>
</dbReference>
<accession>A0AC35F081</accession>
<sequence>MCILSISINSLQCVPACVNECGTLPAGTGITVSNLFADPATCTFTSTATCDTGTMIEIALTNGMNIQVTSPQTFTCTTGPSWLYNNNDEVSGLLQCT</sequence>
<dbReference type="WBParaSite" id="PS1159_v2.g12439.t1">
    <property type="protein sequence ID" value="PS1159_v2.g12439.t1"/>
    <property type="gene ID" value="PS1159_v2.g12439"/>
</dbReference>
<organism evidence="1 2">
    <name type="scientific">Panagrolaimus sp. PS1159</name>
    <dbReference type="NCBI Taxonomy" id="55785"/>
    <lineage>
        <taxon>Eukaryota</taxon>
        <taxon>Metazoa</taxon>
        <taxon>Ecdysozoa</taxon>
        <taxon>Nematoda</taxon>
        <taxon>Chromadorea</taxon>
        <taxon>Rhabditida</taxon>
        <taxon>Tylenchina</taxon>
        <taxon>Panagrolaimomorpha</taxon>
        <taxon>Panagrolaimoidea</taxon>
        <taxon>Panagrolaimidae</taxon>
        <taxon>Panagrolaimus</taxon>
    </lineage>
</organism>
<reference evidence="2" key="1">
    <citation type="submission" date="2022-11" db="UniProtKB">
        <authorList>
            <consortium name="WormBaseParasite"/>
        </authorList>
    </citation>
    <scope>IDENTIFICATION</scope>
</reference>